<dbReference type="KEGG" id="tva:4756554"/>
<evidence type="ECO:0000313" key="2">
    <source>
        <dbReference type="Proteomes" id="UP000001542"/>
    </source>
</evidence>
<accession>A2F8M1</accession>
<evidence type="ECO:0000313" key="1">
    <source>
        <dbReference type="EMBL" id="EAX98753.1"/>
    </source>
</evidence>
<organism evidence="1 2">
    <name type="scientific">Trichomonas vaginalis (strain ATCC PRA-98 / G3)</name>
    <dbReference type="NCBI Taxonomy" id="412133"/>
    <lineage>
        <taxon>Eukaryota</taxon>
        <taxon>Metamonada</taxon>
        <taxon>Parabasalia</taxon>
        <taxon>Trichomonadida</taxon>
        <taxon>Trichomonadidae</taxon>
        <taxon>Trichomonas</taxon>
    </lineage>
</organism>
<sequence length="461" mass="53583">MLDYKVSSDDLSFSLSAFSSPQKDDIPFDDDIAKALQYLIHIKQLYPDVLNNYHNFPICPIDVIQNNQSRVDLSTYINSHMLSDLIAILKSEECIDRSEVLEIIYSLTQFEIVLEFLNEQDIINHLYSIALSQDYSQKDNYIAIRILTRLLPHVEYNEIYLTDHPIDEFRFLSEPDEVVPLFAKLIELNPNQDNFRSIAQFIYEKTEFDCYKDIVMMLKSILPVYPEEINFLIELQAIDKPCFFRRLASRLFRFDDDQKDDIVSMMGLMEALIVPLTSNIKINEEVILIIHESQMAWNAARYFISTMCDDDSQCSAIHFLEVCTSHDILHKDVLNAITKWNFPVVVEVSDDCEFEQKIHLIVIISKVIQYRGYNAAEIAIKSGILRLISSFIPNYIQYALNALDILIENYVEQDQGKTIYDIICKTSIIQDLEDASENNDNEDDFEMIINFINNFNNLANN</sequence>
<dbReference type="AlphaFoldDB" id="A2F8M1"/>
<gene>
    <name evidence="1" type="ORF">TVAG_057430</name>
</gene>
<dbReference type="EMBL" id="DS113663">
    <property type="protein sequence ID" value="EAX98753.1"/>
    <property type="molecule type" value="Genomic_DNA"/>
</dbReference>
<dbReference type="InParanoid" id="A2F8M1"/>
<dbReference type="VEuPathDB" id="TrichDB:TVAG_057430"/>
<dbReference type="VEuPathDB" id="TrichDB:TVAGG3_0084500"/>
<reference evidence="1" key="2">
    <citation type="journal article" date="2007" name="Science">
        <title>Draft genome sequence of the sexually transmitted pathogen Trichomonas vaginalis.</title>
        <authorList>
            <person name="Carlton J.M."/>
            <person name="Hirt R.P."/>
            <person name="Silva J.C."/>
            <person name="Delcher A.L."/>
            <person name="Schatz M."/>
            <person name="Zhao Q."/>
            <person name="Wortman J.R."/>
            <person name="Bidwell S.L."/>
            <person name="Alsmark U.C.M."/>
            <person name="Besteiro S."/>
            <person name="Sicheritz-Ponten T."/>
            <person name="Noel C.J."/>
            <person name="Dacks J.B."/>
            <person name="Foster P.G."/>
            <person name="Simillion C."/>
            <person name="Van de Peer Y."/>
            <person name="Miranda-Saavedra D."/>
            <person name="Barton G.J."/>
            <person name="Westrop G.D."/>
            <person name="Mueller S."/>
            <person name="Dessi D."/>
            <person name="Fiori P.L."/>
            <person name="Ren Q."/>
            <person name="Paulsen I."/>
            <person name="Zhang H."/>
            <person name="Bastida-Corcuera F.D."/>
            <person name="Simoes-Barbosa A."/>
            <person name="Brown M.T."/>
            <person name="Hayes R.D."/>
            <person name="Mukherjee M."/>
            <person name="Okumura C.Y."/>
            <person name="Schneider R."/>
            <person name="Smith A.J."/>
            <person name="Vanacova S."/>
            <person name="Villalvazo M."/>
            <person name="Haas B.J."/>
            <person name="Pertea M."/>
            <person name="Feldblyum T.V."/>
            <person name="Utterback T.R."/>
            <person name="Shu C.L."/>
            <person name="Osoegawa K."/>
            <person name="de Jong P.J."/>
            <person name="Hrdy I."/>
            <person name="Horvathova L."/>
            <person name="Zubacova Z."/>
            <person name="Dolezal P."/>
            <person name="Malik S.B."/>
            <person name="Logsdon J.M. Jr."/>
            <person name="Henze K."/>
            <person name="Gupta A."/>
            <person name="Wang C.C."/>
            <person name="Dunne R.L."/>
            <person name="Upcroft J.A."/>
            <person name="Upcroft P."/>
            <person name="White O."/>
            <person name="Salzberg S.L."/>
            <person name="Tang P."/>
            <person name="Chiu C.-H."/>
            <person name="Lee Y.-S."/>
            <person name="Embley T.M."/>
            <person name="Coombs G.H."/>
            <person name="Mottram J.C."/>
            <person name="Tachezy J."/>
            <person name="Fraser-Liggett C.M."/>
            <person name="Johnson P.J."/>
        </authorList>
    </citation>
    <scope>NUCLEOTIDE SEQUENCE [LARGE SCALE GENOMIC DNA]</scope>
    <source>
        <strain evidence="1">G3</strain>
    </source>
</reference>
<keyword evidence="2" id="KW-1185">Reference proteome</keyword>
<dbReference type="SMR" id="A2F8M1"/>
<dbReference type="InterPro" id="IPR016024">
    <property type="entry name" value="ARM-type_fold"/>
</dbReference>
<dbReference type="RefSeq" id="XP_001311683.1">
    <property type="nucleotide sequence ID" value="XM_001311682.1"/>
</dbReference>
<dbReference type="Proteomes" id="UP000001542">
    <property type="component" value="Unassembled WGS sequence"/>
</dbReference>
<name>A2F8M1_TRIV3</name>
<reference evidence="1" key="1">
    <citation type="submission" date="2006-10" db="EMBL/GenBank/DDBJ databases">
        <authorList>
            <person name="Amadeo P."/>
            <person name="Zhao Q."/>
            <person name="Wortman J."/>
            <person name="Fraser-Liggett C."/>
            <person name="Carlton J."/>
        </authorList>
    </citation>
    <scope>NUCLEOTIDE SEQUENCE</scope>
    <source>
        <strain evidence="1">G3</strain>
    </source>
</reference>
<proteinExistence type="predicted"/>
<protein>
    <submittedName>
        <fullName evidence="1">Uncharacterized protein</fullName>
    </submittedName>
</protein>
<dbReference type="SUPFAM" id="SSF48371">
    <property type="entry name" value="ARM repeat"/>
    <property type="match status" value="1"/>
</dbReference>